<dbReference type="InterPro" id="IPR011852">
    <property type="entry name" value="TRAP_TAXI"/>
</dbReference>
<sequence>MADMFGGRLTGARALPTSPQRSTLPPDPPRRTVLKAGLAAGLSGLLLPGLGACTPTDRPGTVTVAGGEPGGFYLEFAELLAASLQRHGVAGQATALTTGGSLDNLELLLTGKATFAVALADSAARSTAAGEPPAVGLSAVGKVYENYVHCVIRHNSEIRDISGLAGRTVAVGEPGSGTSLTTPRLLAAAGLSTTAGTAGGVTVLSLGLNEGLAALRDGTVDALFWSGGVPTAAIAAANDDVGLGFLDLSPLLPALRAKYGVFYDRVLIPAGAYAGIPAVWTVGVANLLLCRSDLDDQTVKRTVELLVGHAEELIPRSSLSVQFLSPESLINTAGLPLHPGAVAAYRELHG</sequence>
<evidence type="ECO:0000313" key="3">
    <source>
        <dbReference type="Proteomes" id="UP001524318"/>
    </source>
</evidence>
<evidence type="ECO:0000256" key="1">
    <source>
        <dbReference type="SAM" id="MobiDB-lite"/>
    </source>
</evidence>
<protein>
    <submittedName>
        <fullName evidence="2">TAXI family TRAP transporter solute-binding subunit</fullName>
    </submittedName>
</protein>
<keyword evidence="3" id="KW-1185">Reference proteome</keyword>
<dbReference type="NCBIfam" id="TIGR02122">
    <property type="entry name" value="TRAP_TAXI"/>
    <property type="match status" value="1"/>
</dbReference>
<comment type="caution">
    <text evidence="2">The sequence shown here is derived from an EMBL/GenBank/DDBJ whole genome shotgun (WGS) entry which is preliminary data.</text>
</comment>
<proteinExistence type="predicted"/>
<dbReference type="Proteomes" id="UP001524318">
    <property type="component" value="Unassembled WGS sequence"/>
</dbReference>
<dbReference type="Gene3D" id="3.40.190.10">
    <property type="entry name" value="Periplasmic binding protein-like II"/>
    <property type="match status" value="2"/>
</dbReference>
<dbReference type="PANTHER" id="PTHR42941:SF1">
    <property type="entry name" value="SLL1037 PROTEIN"/>
    <property type="match status" value="1"/>
</dbReference>
<accession>A0ABT1LT91</accession>
<reference evidence="2 3" key="1">
    <citation type="submission" date="2022-06" db="EMBL/GenBank/DDBJ databases">
        <title>Pseudarthrobacter sp. strain RMG13 Genome sequencing and assembly.</title>
        <authorList>
            <person name="Kim I."/>
        </authorList>
    </citation>
    <scope>NUCLEOTIDE SEQUENCE [LARGE SCALE GENOMIC DNA]</scope>
    <source>
        <strain evidence="2 3">RMG13</strain>
    </source>
</reference>
<dbReference type="EMBL" id="JANCLV010000010">
    <property type="protein sequence ID" value="MCP9001006.1"/>
    <property type="molecule type" value="Genomic_DNA"/>
</dbReference>
<evidence type="ECO:0000313" key="2">
    <source>
        <dbReference type="EMBL" id="MCP9001006.1"/>
    </source>
</evidence>
<dbReference type="PANTHER" id="PTHR42941">
    <property type="entry name" value="SLL1037 PROTEIN"/>
    <property type="match status" value="1"/>
</dbReference>
<feature type="region of interest" description="Disordered" evidence="1">
    <location>
        <begin position="1"/>
        <end position="29"/>
    </location>
</feature>
<name>A0ABT1LT91_9MICC</name>
<dbReference type="Pfam" id="PF16868">
    <property type="entry name" value="NMT1_3"/>
    <property type="match status" value="1"/>
</dbReference>
<dbReference type="SUPFAM" id="SSF53850">
    <property type="entry name" value="Periplasmic binding protein-like II"/>
    <property type="match status" value="1"/>
</dbReference>
<gene>
    <name evidence="2" type="ORF">NFC73_14930</name>
</gene>
<organism evidence="2 3">
    <name type="scientific">Pseudarthrobacter humi</name>
    <dbReference type="NCBI Taxonomy" id="2952523"/>
    <lineage>
        <taxon>Bacteria</taxon>
        <taxon>Bacillati</taxon>
        <taxon>Actinomycetota</taxon>
        <taxon>Actinomycetes</taxon>
        <taxon>Micrococcales</taxon>
        <taxon>Micrococcaceae</taxon>
        <taxon>Pseudarthrobacter</taxon>
    </lineage>
</organism>